<dbReference type="InterPro" id="IPR026960">
    <property type="entry name" value="RVT-Znf"/>
</dbReference>
<protein>
    <recommendedName>
        <fullName evidence="1">Reverse transcriptase zinc-binding domain-containing protein</fullName>
    </recommendedName>
</protein>
<dbReference type="PANTHER" id="PTHR33116:SF78">
    <property type="entry name" value="OS12G0587133 PROTEIN"/>
    <property type="match status" value="1"/>
</dbReference>
<evidence type="ECO:0000313" key="3">
    <source>
        <dbReference type="Proteomes" id="UP000326396"/>
    </source>
</evidence>
<dbReference type="PANTHER" id="PTHR33116">
    <property type="entry name" value="REVERSE TRANSCRIPTASE ZINC-BINDING DOMAIN-CONTAINING PROTEIN-RELATED-RELATED"/>
    <property type="match status" value="1"/>
</dbReference>
<dbReference type="EMBL" id="SZYD01000015">
    <property type="protein sequence ID" value="KAD3642016.1"/>
    <property type="molecule type" value="Genomic_DNA"/>
</dbReference>
<proteinExistence type="predicted"/>
<evidence type="ECO:0000259" key="1">
    <source>
        <dbReference type="Pfam" id="PF13966"/>
    </source>
</evidence>
<dbReference type="Pfam" id="PF13966">
    <property type="entry name" value="zf-RVT"/>
    <property type="match status" value="1"/>
</dbReference>
<comment type="caution">
    <text evidence="2">The sequence shown here is derived from an EMBL/GenBank/DDBJ whole genome shotgun (WGS) entry which is preliminary data.</text>
</comment>
<sequence>MEALSCMIKKAGEQGIFTGINISGSGLCISHLLFADDALIMGDWTDQNISNLRRLLRVFNMVFVLKVNLGKCNMVGINVGNSEVSKAASKLHCHVGELPFTYLGLSVGDNMNREVHWQPVVDVFRKRLSSWKARNLSFGGRITLIKSVLNSLPSYYFSLYKASIKGSLGIGCLRDINLSLLAKWWWRFKKEPFSLWARVVGGIHTCYPLGGIVPLKPNITGVWKNIASLDIDMNKRGVNLRYLFKGWVENVLKLAFWTDLWCGVIPLCFKFPSLFKLESHKGCKIKDRLVNTNGVISLDWKWTRPPRNQHEKDELELCTNLMGLIRMEDMEDRWLWLGSKDGIFSVSSLKSRLYEAKAEVLVYNFHWSKLVPIKVNAFAWRAAMKRIPTKDALERRQVPVSNTSCPLCGDEEESADHLLIGFRVSSEVWSIISLWCKIPPIFAFHVRDLFSIYKTIPGGAFKKEVIHAIILVGCWCLWQTRNQSVFQNKRPSLCGLVEEIRRVSYMWTNNRAKNMHWSWEGWRNFRMAAGL</sequence>
<evidence type="ECO:0000313" key="2">
    <source>
        <dbReference type="EMBL" id="KAD3642016.1"/>
    </source>
</evidence>
<name>A0A5N6MPR7_9ASTR</name>
<dbReference type="AlphaFoldDB" id="A0A5N6MPR7"/>
<reference evidence="2 3" key="1">
    <citation type="submission" date="2019-05" db="EMBL/GenBank/DDBJ databases">
        <title>Mikania micrantha, genome provides insights into the molecular mechanism of rapid growth.</title>
        <authorList>
            <person name="Liu B."/>
        </authorList>
    </citation>
    <scope>NUCLEOTIDE SEQUENCE [LARGE SCALE GENOMIC DNA]</scope>
    <source>
        <strain evidence="2">NLD-2019</strain>
        <tissue evidence="2">Leaf</tissue>
    </source>
</reference>
<organism evidence="2 3">
    <name type="scientific">Mikania micrantha</name>
    <name type="common">bitter vine</name>
    <dbReference type="NCBI Taxonomy" id="192012"/>
    <lineage>
        <taxon>Eukaryota</taxon>
        <taxon>Viridiplantae</taxon>
        <taxon>Streptophyta</taxon>
        <taxon>Embryophyta</taxon>
        <taxon>Tracheophyta</taxon>
        <taxon>Spermatophyta</taxon>
        <taxon>Magnoliopsida</taxon>
        <taxon>eudicotyledons</taxon>
        <taxon>Gunneridae</taxon>
        <taxon>Pentapetalae</taxon>
        <taxon>asterids</taxon>
        <taxon>campanulids</taxon>
        <taxon>Asterales</taxon>
        <taxon>Asteraceae</taxon>
        <taxon>Asteroideae</taxon>
        <taxon>Heliantheae alliance</taxon>
        <taxon>Eupatorieae</taxon>
        <taxon>Mikania</taxon>
    </lineage>
</organism>
<dbReference type="Proteomes" id="UP000326396">
    <property type="component" value="Linkage Group LG5"/>
</dbReference>
<accession>A0A5N6MPR7</accession>
<feature type="domain" description="Reverse transcriptase zinc-binding" evidence="1">
    <location>
        <begin position="344"/>
        <end position="429"/>
    </location>
</feature>
<gene>
    <name evidence="2" type="ORF">E3N88_31240</name>
</gene>
<dbReference type="OrthoDB" id="1937528at2759"/>
<keyword evidence="3" id="KW-1185">Reference proteome</keyword>